<feature type="region of interest" description="Disordered" evidence="2">
    <location>
        <begin position="280"/>
        <end position="305"/>
    </location>
</feature>
<dbReference type="EMBL" id="MN739033">
    <property type="protein sequence ID" value="QHT36239.1"/>
    <property type="molecule type" value="Genomic_DNA"/>
</dbReference>
<proteinExistence type="predicted"/>
<evidence type="ECO:0000256" key="2">
    <source>
        <dbReference type="SAM" id="MobiDB-lite"/>
    </source>
</evidence>
<dbReference type="AlphaFoldDB" id="A0A6C0F6P2"/>
<protein>
    <submittedName>
        <fullName evidence="3">Uncharacterized protein</fullName>
    </submittedName>
</protein>
<evidence type="ECO:0000256" key="1">
    <source>
        <dbReference type="SAM" id="Coils"/>
    </source>
</evidence>
<reference evidence="3" key="1">
    <citation type="journal article" date="2020" name="Nature">
        <title>Giant virus diversity and host interactions through global metagenomics.</title>
        <authorList>
            <person name="Schulz F."/>
            <person name="Roux S."/>
            <person name="Paez-Espino D."/>
            <person name="Jungbluth S."/>
            <person name="Walsh D.A."/>
            <person name="Denef V.J."/>
            <person name="McMahon K.D."/>
            <person name="Konstantinidis K.T."/>
            <person name="Eloe-Fadrosh E.A."/>
            <person name="Kyrpides N.C."/>
            <person name="Woyke T."/>
        </authorList>
    </citation>
    <scope>NUCLEOTIDE SEQUENCE</scope>
    <source>
        <strain evidence="3">GVMAG-M-3300009182-46</strain>
    </source>
</reference>
<accession>A0A6C0F6P2</accession>
<organism evidence="3">
    <name type="scientific">viral metagenome</name>
    <dbReference type="NCBI Taxonomy" id="1070528"/>
    <lineage>
        <taxon>unclassified sequences</taxon>
        <taxon>metagenomes</taxon>
        <taxon>organismal metagenomes</taxon>
    </lineage>
</organism>
<evidence type="ECO:0000313" key="3">
    <source>
        <dbReference type="EMBL" id="QHT36239.1"/>
    </source>
</evidence>
<keyword evidence="1" id="KW-0175">Coiled coil</keyword>
<feature type="compositionally biased region" description="Polar residues" evidence="2">
    <location>
        <begin position="283"/>
        <end position="305"/>
    </location>
</feature>
<feature type="coiled-coil region" evidence="1">
    <location>
        <begin position="172"/>
        <end position="213"/>
    </location>
</feature>
<sequence length="305" mass="33883">MEKYAIEGNLDFYSELYKSLDESPKEDDCKDVCLITNSKLCDFYVTLGCNHKFNYIPLFNEIQNQKLKVNTLNTTHLQNNQVMCPYCRCSNNNVLPFHAELGLNKIYGINTLDVTYKQSLDVGGKGCFLSVCEYTMTNQNNETIPCNNKWVYKIKEDGKCYCYGHKLVVMTKILAEKKLKEKQEKIAAKLAEKAEAKAQKDAAKLAIKDAIKAQKLAIKAAIKAQKEAEKAAPSSSSAKKPNPKHMPTTLELCTEILKSGKNAGTQCPCKALLNGKCGRHSKSQISSTNSGDNIIISSNPPTAYT</sequence>
<name>A0A6C0F6P2_9ZZZZ</name>